<evidence type="ECO:0000313" key="2">
    <source>
        <dbReference type="Proteomes" id="UP000466332"/>
    </source>
</evidence>
<dbReference type="EMBL" id="WWCS01000024">
    <property type="protein sequence ID" value="MYN42698.1"/>
    <property type="molecule type" value="Genomic_DNA"/>
</dbReference>
<proteinExistence type="predicted"/>
<gene>
    <name evidence="1" type="ORF">GTP55_25470</name>
</gene>
<comment type="caution">
    <text evidence="1">The sequence shown here is derived from an EMBL/GenBank/DDBJ whole genome shotgun (WGS) entry which is preliminary data.</text>
</comment>
<organism evidence="1 2">
    <name type="scientific">Duganella margarita</name>
    <dbReference type="NCBI Taxonomy" id="2692170"/>
    <lineage>
        <taxon>Bacteria</taxon>
        <taxon>Pseudomonadati</taxon>
        <taxon>Pseudomonadota</taxon>
        <taxon>Betaproteobacteria</taxon>
        <taxon>Burkholderiales</taxon>
        <taxon>Oxalobacteraceae</taxon>
        <taxon>Telluria group</taxon>
        <taxon>Duganella</taxon>
    </lineage>
</organism>
<sequence>MNRVVTFAAATALIAVVGGFAIYVKYDDWFVLPKARQLVADKLNDPLSAQFRNDRLIDYNWHCGEVNGKNAMGGYVGFRRFISGRINKEVYLERTGMVGEETTAEVLLLADKVIDRMKAQNAMKAKDPDFKYPNESDADRYDRARGEVFEDHWKAICEKA</sequence>
<name>A0ABW9WP09_9BURK</name>
<accession>A0ABW9WP09</accession>
<evidence type="ECO:0000313" key="1">
    <source>
        <dbReference type="EMBL" id="MYN42698.1"/>
    </source>
</evidence>
<dbReference type="Proteomes" id="UP000466332">
    <property type="component" value="Unassembled WGS sequence"/>
</dbReference>
<dbReference type="RefSeq" id="WP_161047588.1">
    <property type="nucleotide sequence ID" value="NZ_WWCS01000024.1"/>
</dbReference>
<reference evidence="1 2" key="1">
    <citation type="submission" date="2019-12" db="EMBL/GenBank/DDBJ databases">
        <title>Novel species isolated from a subtropical stream in China.</title>
        <authorList>
            <person name="Lu H."/>
        </authorList>
    </citation>
    <scope>NUCLEOTIDE SEQUENCE [LARGE SCALE GENOMIC DNA]</scope>
    <source>
        <strain evidence="1 2">FT109W</strain>
    </source>
</reference>
<keyword evidence="2" id="KW-1185">Reference proteome</keyword>
<protein>
    <submittedName>
        <fullName evidence="1">Uncharacterized protein</fullName>
    </submittedName>
</protein>